<dbReference type="PANTHER" id="PTHR23362">
    <property type="entry name" value="L-PLASTIN-RELATED"/>
    <property type="match status" value="1"/>
</dbReference>
<name>G0MRD2_CAEBE</name>
<dbReference type="InterPro" id="IPR053315">
    <property type="entry name" value="Peptidase_C14A"/>
</dbReference>
<dbReference type="EMBL" id="GL379808">
    <property type="protein sequence ID" value="EGT42020.1"/>
    <property type="molecule type" value="Genomic_DNA"/>
</dbReference>
<evidence type="ECO:0000256" key="1">
    <source>
        <dbReference type="SAM" id="MobiDB-lite"/>
    </source>
</evidence>
<feature type="compositionally biased region" description="Polar residues" evidence="1">
    <location>
        <begin position="106"/>
        <end position="116"/>
    </location>
</feature>
<evidence type="ECO:0000313" key="3">
    <source>
        <dbReference type="EMBL" id="EGT42020.1"/>
    </source>
</evidence>
<reference evidence="4" key="1">
    <citation type="submission" date="2011-07" db="EMBL/GenBank/DDBJ databases">
        <authorList>
            <consortium name="Caenorhabditis brenneri Sequencing and Analysis Consortium"/>
            <person name="Wilson R.K."/>
        </authorList>
    </citation>
    <scope>NUCLEOTIDE SEQUENCE [LARGE SCALE GENOMIC DNA]</scope>
    <source>
        <strain evidence="4">PB2801</strain>
    </source>
</reference>
<dbReference type="STRING" id="135651.G0MRD2"/>
<dbReference type="Pfam" id="PF04435">
    <property type="entry name" value="SPK"/>
    <property type="match status" value="1"/>
</dbReference>
<dbReference type="HOGENOM" id="CLU_518986_0_0_1"/>
<dbReference type="SMART" id="SM00583">
    <property type="entry name" value="SPK"/>
    <property type="match status" value="1"/>
</dbReference>
<dbReference type="Proteomes" id="UP000008068">
    <property type="component" value="Unassembled WGS sequence"/>
</dbReference>
<feature type="region of interest" description="Disordered" evidence="1">
    <location>
        <begin position="350"/>
        <end position="401"/>
    </location>
</feature>
<accession>G0MRD2</accession>
<dbReference type="InParanoid" id="G0MRD2"/>
<dbReference type="InterPro" id="IPR006570">
    <property type="entry name" value="SPK_dom"/>
</dbReference>
<feature type="compositionally biased region" description="Acidic residues" evidence="1">
    <location>
        <begin position="263"/>
        <end position="284"/>
    </location>
</feature>
<protein>
    <recommendedName>
        <fullName evidence="2">SPK domain-containing protein</fullName>
    </recommendedName>
</protein>
<dbReference type="AlphaFoldDB" id="G0MRD2"/>
<dbReference type="PANTHER" id="PTHR23362:SF8">
    <property type="entry name" value="SPK DOMAIN-CONTAINING PROTEIN"/>
    <property type="match status" value="1"/>
</dbReference>
<evidence type="ECO:0000313" key="4">
    <source>
        <dbReference type="Proteomes" id="UP000008068"/>
    </source>
</evidence>
<feature type="domain" description="SPK" evidence="2">
    <location>
        <begin position="124"/>
        <end position="233"/>
    </location>
</feature>
<proteinExistence type="predicted"/>
<gene>
    <name evidence="3" type="ORF">CAEBREN_10856</name>
</gene>
<feature type="compositionally biased region" description="Polar residues" evidence="1">
    <location>
        <begin position="296"/>
        <end position="319"/>
    </location>
</feature>
<evidence type="ECO:0000259" key="2">
    <source>
        <dbReference type="SMART" id="SM00583"/>
    </source>
</evidence>
<feature type="compositionally biased region" description="Basic and acidic residues" evidence="1">
    <location>
        <begin position="246"/>
        <end position="262"/>
    </location>
</feature>
<organism evidence="4">
    <name type="scientific">Caenorhabditis brenneri</name>
    <name type="common">Nematode worm</name>
    <dbReference type="NCBI Taxonomy" id="135651"/>
    <lineage>
        <taxon>Eukaryota</taxon>
        <taxon>Metazoa</taxon>
        <taxon>Ecdysozoa</taxon>
        <taxon>Nematoda</taxon>
        <taxon>Chromadorea</taxon>
        <taxon>Rhabditida</taxon>
        <taxon>Rhabditina</taxon>
        <taxon>Rhabditomorpha</taxon>
        <taxon>Rhabditoidea</taxon>
        <taxon>Rhabditidae</taxon>
        <taxon>Peloderinae</taxon>
        <taxon>Caenorhabditis</taxon>
    </lineage>
</organism>
<keyword evidence="4" id="KW-1185">Reference proteome</keyword>
<sequence>MSDWTDEEESAFINFIIAEAKISSNPIVPFNFCEKMKTLTKSVRTSTYLYFKLQRFKEDFSKYDIFDMATRENIISMLNISEKLTQKRIAGQSKVTEPDESEPTKDSSLNSENNLPDVSTNYDIDKRMLEFLVEKTRFSVYMTDTSFLKDFGEHSGHIEKYSQLSERYRQLKKQIHLATEYDKPTRVKMLILSKAAISDELLKDLRQTAAVAVDFKKRITEYAAFDGSFVLSRPLRPTRNSSYLDDEGKKTVGNNKSEKDIKEELEEEKEDEEEEKDDDDDDDYKEPYYVKRTTRSGRVSRQSSRYGSAQAVHGNNCSKSNDENEIVPKQEIDDEMECFNDSYELNTTTRSGRISRKRSTYDASVVRKKSEKRKSEMRCSTPLSSKRTRRSSRTAKLAPSVPKVANRRMRVVDSDPEEVDSADETIVIDSEISNDVFQLSSQQSSVSATESDEPISQESAAELTSVKDFLSSFRTMVLSLNAQSLVALEEKIEDAVEQLKDKGDHQIPIKKLRPILEATLEMLIP</sequence>
<feature type="region of interest" description="Disordered" evidence="1">
    <location>
        <begin position="236"/>
        <end position="322"/>
    </location>
</feature>
<feature type="region of interest" description="Disordered" evidence="1">
    <location>
        <begin position="89"/>
        <end position="116"/>
    </location>
</feature>